<feature type="region of interest" description="Disordered" evidence="2">
    <location>
        <begin position="90"/>
        <end position="114"/>
    </location>
</feature>
<proteinExistence type="predicted"/>
<evidence type="ECO:0000256" key="1">
    <source>
        <dbReference type="SAM" id="Coils"/>
    </source>
</evidence>
<comment type="caution">
    <text evidence="3">The sequence shown here is derived from an EMBL/GenBank/DDBJ whole genome shotgun (WGS) entry which is preliminary data.</text>
</comment>
<reference evidence="3 4" key="1">
    <citation type="submission" date="2015-09" db="EMBL/GenBank/DDBJ databases">
        <authorList>
            <consortium name="Pathogen Informatics"/>
        </authorList>
    </citation>
    <scope>NUCLEOTIDE SEQUENCE [LARGE SCALE GENOMIC DNA]</scope>
    <source>
        <strain evidence="3 4">2789STDY5608625</strain>
    </source>
</reference>
<name>A0AAD2KLX4_ACHAE</name>
<accession>A0AAD2KLX4</accession>
<organism evidence="3 4">
    <name type="scientific">Achromobacter aegrifaciens</name>
    <dbReference type="NCBI Taxonomy" id="1287736"/>
    <lineage>
        <taxon>Bacteria</taxon>
        <taxon>Pseudomonadati</taxon>
        <taxon>Pseudomonadota</taxon>
        <taxon>Betaproteobacteria</taxon>
        <taxon>Burkholderiales</taxon>
        <taxon>Alcaligenaceae</taxon>
        <taxon>Achromobacter</taxon>
    </lineage>
</organism>
<evidence type="ECO:0000256" key="2">
    <source>
        <dbReference type="SAM" id="MobiDB-lite"/>
    </source>
</evidence>
<dbReference type="EMBL" id="CYTK01000012">
    <property type="protein sequence ID" value="CUJ70592.1"/>
    <property type="molecule type" value="Genomic_DNA"/>
</dbReference>
<dbReference type="AlphaFoldDB" id="A0AAD2KLX4"/>
<gene>
    <name evidence="3" type="ORF">ERS370000_05395</name>
</gene>
<protein>
    <submittedName>
        <fullName evidence="3">Uncharacterized protein</fullName>
    </submittedName>
</protein>
<dbReference type="RefSeq" id="WP_054457996.1">
    <property type="nucleotide sequence ID" value="NZ_CYTK01000012.1"/>
</dbReference>
<dbReference type="Proteomes" id="UP000044098">
    <property type="component" value="Unassembled WGS sequence"/>
</dbReference>
<feature type="coiled-coil region" evidence="1">
    <location>
        <begin position="135"/>
        <end position="262"/>
    </location>
</feature>
<keyword evidence="1" id="KW-0175">Coiled coil</keyword>
<evidence type="ECO:0000313" key="3">
    <source>
        <dbReference type="EMBL" id="CUJ70592.1"/>
    </source>
</evidence>
<evidence type="ECO:0000313" key="4">
    <source>
        <dbReference type="Proteomes" id="UP000044098"/>
    </source>
</evidence>
<sequence>MARPRILPLPDEQARPIARGVQAIEAARPGSSNREFLREFVPLVVKVTGELFGAQTFQKLLRQMAPHRTPSSTTVQDAIHEYRSEVGADALRGASHDSPPIADAPPPKRMRDVRNDKASGMQDEAALAAVELGKLHQLEVERLRARAEIMEARAAAADKARQDAVADAIAARAQAEGLQEAVANYQTLIKQLSETIQITQERAAADNRANLLRVDEVRRETREAEERLKAAQSTIALRDQALRNANALGDSLRQQLNELRRNLQVRDE</sequence>